<dbReference type="PANTHER" id="PTHR21666:SF270">
    <property type="entry name" value="MUREIN HYDROLASE ACTIVATOR ENVC"/>
    <property type="match status" value="1"/>
</dbReference>
<evidence type="ECO:0000313" key="5">
    <source>
        <dbReference type="Proteomes" id="UP000094769"/>
    </source>
</evidence>
<dbReference type="InterPro" id="IPR011055">
    <property type="entry name" value="Dup_hybrid_motif"/>
</dbReference>
<feature type="chain" id="PRO_5031576930" evidence="2">
    <location>
        <begin position="26"/>
        <end position="432"/>
    </location>
</feature>
<dbReference type="GO" id="GO:0004222">
    <property type="term" value="F:metalloendopeptidase activity"/>
    <property type="evidence" value="ECO:0007669"/>
    <property type="project" value="TreeGrafter"/>
</dbReference>
<evidence type="ECO:0000259" key="3">
    <source>
        <dbReference type="Pfam" id="PF01551"/>
    </source>
</evidence>
<dbReference type="CDD" id="cd12797">
    <property type="entry name" value="M23_peptidase"/>
    <property type="match status" value="1"/>
</dbReference>
<dbReference type="RefSeq" id="WP_069120975.1">
    <property type="nucleotide sequence ID" value="NZ_MARB01000002.1"/>
</dbReference>
<dbReference type="PANTHER" id="PTHR21666">
    <property type="entry name" value="PEPTIDASE-RELATED"/>
    <property type="match status" value="1"/>
</dbReference>
<feature type="coiled-coil region" evidence="1">
    <location>
        <begin position="29"/>
        <end position="105"/>
    </location>
</feature>
<dbReference type="Pfam" id="PF01551">
    <property type="entry name" value="Peptidase_M23"/>
    <property type="match status" value="1"/>
</dbReference>
<keyword evidence="1" id="KW-0175">Coiled coil</keyword>
<reference evidence="4 5" key="1">
    <citation type="submission" date="2016-06" db="EMBL/GenBank/DDBJ databases">
        <title>Genome sequence of endosymbiont of Candidatus Endolucinida thiodiazotropha.</title>
        <authorList>
            <person name="Poehlein A."/>
            <person name="Koenig S."/>
            <person name="Heiden S.E."/>
            <person name="Thuermer A."/>
            <person name="Voget S."/>
            <person name="Daniel R."/>
            <person name="Markert S."/>
            <person name="Gros O."/>
            <person name="Schweder T."/>
        </authorList>
    </citation>
    <scope>NUCLEOTIDE SEQUENCE [LARGE SCALE GENOMIC DNA]</scope>
    <source>
        <strain evidence="4 5">COS</strain>
    </source>
</reference>
<dbReference type="EMBL" id="MARB01000002">
    <property type="protein sequence ID" value="ODJ89227.1"/>
    <property type="molecule type" value="Genomic_DNA"/>
</dbReference>
<comment type="caution">
    <text evidence="4">The sequence shown here is derived from an EMBL/GenBank/DDBJ whole genome shotgun (WGS) entry which is preliminary data.</text>
</comment>
<dbReference type="FunFam" id="2.70.70.10:FF:000003">
    <property type="entry name" value="Murein hydrolase activator EnvC"/>
    <property type="match status" value="1"/>
</dbReference>
<evidence type="ECO:0000313" key="4">
    <source>
        <dbReference type="EMBL" id="ODJ89227.1"/>
    </source>
</evidence>
<dbReference type="InterPro" id="IPR016047">
    <property type="entry name" value="M23ase_b-sheet_dom"/>
</dbReference>
<sequence>MGRASGLMVLSLGLMLSLLSHPIIAEESEQEARAKLEQVKERIQSLQKQLRSTHGKWEQQSQALQNTEKQIGDFARRIRVTEQSLNRQKRRLAGLESERADARLHLDQHRASLERQLRAGYAMGRQEKLKILLNQQDPAVVSRIMVYYDYFNSARVQQMNTIKESLRHLRSIEREIAQEEQRLQQLLSKNQNQKRQLESARTGRKKIIASLNKRLKDKGAELDGLKSDEKQLRSLLAQIQQALSDIPLDSTAHVPFNSRKGKLPWPSRGRLVARFGSEREVGKLKWDGVLIAAPEGQEVHAIHHGRVAFADWLRGFGLLLIIDHGDGYMSLYGHNQSLFKETGEWVEPGEVVAQVGNSGGRTSSGVYFGIRHNGQPKNPIQWCQRIKGRKIADWGRKIRQKELSFYAITHTFQGSTPVMPLAIGQTAVQPLS</sequence>
<dbReference type="Gene3D" id="2.70.70.10">
    <property type="entry name" value="Glucose Permease (Domain IIA)"/>
    <property type="match status" value="1"/>
</dbReference>
<evidence type="ECO:0000256" key="1">
    <source>
        <dbReference type="SAM" id="Coils"/>
    </source>
</evidence>
<keyword evidence="5" id="KW-1185">Reference proteome</keyword>
<evidence type="ECO:0000256" key="2">
    <source>
        <dbReference type="SAM" id="SignalP"/>
    </source>
</evidence>
<feature type="coiled-coil region" evidence="1">
    <location>
        <begin position="162"/>
        <end position="245"/>
    </location>
</feature>
<accession>A0A7Z0VP05</accession>
<dbReference type="SUPFAM" id="SSF57997">
    <property type="entry name" value="Tropomyosin"/>
    <property type="match status" value="1"/>
</dbReference>
<keyword evidence="2" id="KW-0732">Signal</keyword>
<keyword evidence="4" id="KW-0378">Hydrolase</keyword>
<dbReference type="Gene3D" id="6.10.250.3150">
    <property type="match status" value="1"/>
</dbReference>
<gene>
    <name evidence="4" type="primary">envC</name>
    <name evidence="4" type="ORF">CODIS_03260</name>
</gene>
<organism evidence="4 5">
    <name type="scientific">Candidatus Thiodiazotropha endolucinida</name>
    <dbReference type="NCBI Taxonomy" id="1655433"/>
    <lineage>
        <taxon>Bacteria</taxon>
        <taxon>Pseudomonadati</taxon>
        <taxon>Pseudomonadota</taxon>
        <taxon>Gammaproteobacteria</taxon>
        <taxon>Chromatiales</taxon>
        <taxon>Sedimenticolaceae</taxon>
        <taxon>Candidatus Thiodiazotropha</taxon>
    </lineage>
</organism>
<proteinExistence type="predicted"/>
<feature type="signal peptide" evidence="2">
    <location>
        <begin position="1"/>
        <end position="25"/>
    </location>
</feature>
<dbReference type="AlphaFoldDB" id="A0A7Z0VP05"/>
<name>A0A7Z0VP05_9GAMM</name>
<protein>
    <submittedName>
        <fullName evidence="4">Murein hydrolase activator EnvC</fullName>
    </submittedName>
</protein>
<dbReference type="OrthoDB" id="9784703at2"/>
<dbReference type="InterPro" id="IPR050570">
    <property type="entry name" value="Cell_wall_metabolism_enzyme"/>
</dbReference>
<dbReference type="Proteomes" id="UP000094769">
    <property type="component" value="Unassembled WGS sequence"/>
</dbReference>
<feature type="domain" description="M23ase beta-sheet core" evidence="3">
    <location>
        <begin position="286"/>
        <end position="379"/>
    </location>
</feature>
<dbReference type="SUPFAM" id="SSF51261">
    <property type="entry name" value="Duplicated hybrid motif"/>
    <property type="match status" value="1"/>
</dbReference>